<evidence type="ECO:0000313" key="1">
    <source>
        <dbReference type="EMBL" id="KAJ1372193.1"/>
    </source>
</evidence>
<sequence>MYRNGKVQTTLLRTQRSGSSSGLIFMVCPQLCLYQLETDAYIGLWAAFSEGRIKPIGKVMQVSYSPEDTAKSPKISSVSRRLSAILKKKTYLSLIKGRINY</sequence>
<gene>
    <name evidence="1" type="ORF">KIN20_034284</name>
</gene>
<organism evidence="1 2">
    <name type="scientific">Parelaphostrongylus tenuis</name>
    <name type="common">Meningeal worm</name>
    <dbReference type="NCBI Taxonomy" id="148309"/>
    <lineage>
        <taxon>Eukaryota</taxon>
        <taxon>Metazoa</taxon>
        <taxon>Ecdysozoa</taxon>
        <taxon>Nematoda</taxon>
        <taxon>Chromadorea</taxon>
        <taxon>Rhabditida</taxon>
        <taxon>Rhabditina</taxon>
        <taxon>Rhabditomorpha</taxon>
        <taxon>Strongyloidea</taxon>
        <taxon>Metastrongylidae</taxon>
        <taxon>Parelaphostrongylus</taxon>
    </lineage>
</organism>
<dbReference type="AlphaFoldDB" id="A0AAD5R9A2"/>
<dbReference type="EMBL" id="JAHQIW010007105">
    <property type="protein sequence ID" value="KAJ1372193.1"/>
    <property type="molecule type" value="Genomic_DNA"/>
</dbReference>
<proteinExistence type="predicted"/>
<keyword evidence="2" id="KW-1185">Reference proteome</keyword>
<dbReference type="Proteomes" id="UP001196413">
    <property type="component" value="Unassembled WGS sequence"/>
</dbReference>
<accession>A0AAD5R9A2</accession>
<name>A0AAD5R9A2_PARTN</name>
<evidence type="ECO:0000313" key="2">
    <source>
        <dbReference type="Proteomes" id="UP001196413"/>
    </source>
</evidence>
<reference evidence="1" key="1">
    <citation type="submission" date="2021-06" db="EMBL/GenBank/DDBJ databases">
        <title>Parelaphostrongylus tenuis whole genome reference sequence.</title>
        <authorList>
            <person name="Garwood T.J."/>
            <person name="Larsen P.A."/>
            <person name="Fountain-Jones N.M."/>
            <person name="Garbe J.R."/>
            <person name="Macchietto M.G."/>
            <person name="Kania S.A."/>
            <person name="Gerhold R.W."/>
            <person name="Richards J.E."/>
            <person name="Wolf T.M."/>
        </authorList>
    </citation>
    <scope>NUCLEOTIDE SEQUENCE</scope>
    <source>
        <strain evidence="1">MNPRO001-30</strain>
        <tissue evidence="1">Meninges</tissue>
    </source>
</reference>
<comment type="caution">
    <text evidence="1">The sequence shown here is derived from an EMBL/GenBank/DDBJ whole genome shotgun (WGS) entry which is preliminary data.</text>
</comment>
<protein>
    <submittedName>
        <fullName evidence="1">Uncharacterized protein</fullName>
    </submittedName>
</protein>